<accession>A0A261Y7M4</accession>
<sequence>MEDRIVIKNEGGERIVGILHRAPTDSFTALDGVTRRPLGLICHGSVGHKNYLFQPTLARSLPFDTFRFDFRGNDESDGEPRFANVMSDYQDIVAVCAHFERTYQIYALIGHSRGAWTCLRYAALHDRRIPHVINISGRFVMDDVKRKNGDPVKSLLDAQGWYEWKYVSNRKNYTMTVTREQIEELAKWDNSAALQMAPTTSVMTVYGLKDQIVPLYNAAVWANGLPTHTLKLIPEGDHNFKGRYKELCDVINEYFSPAGVQDRVRRFGSVRRVAVDRWINVKGVKNVRDLGGWSILSSNGRRTAHIRPRMVFRGGELGSVAPEGVKTLLALRVKALFDLRSDQEIASMPPRAIPGVCRIHTPVFKDMDYSPEMLAIRWQHYFNGPEGFAKAYQAIYTKGTQAYITIFRYILDHPEDNIMVHCTAGKDRTGVFGMLLLGLCGVDDAVICEEYFSTTQGYYVEQAKIQEIMRFLNKTEQQVKEFLGSPYDAMRHTLGLFRQDYHSFASYFEHQLGFTPNEIRQLKDILIVDTGHQAQDDAVHRLVREREAKL</sequence>
<dbReference type="Pfam" id="PF00561">
    <property type="entry name" value="Abhydrolase_1"/>
    <property type="match status" value="1"/>
</dbReference>
<comment type="caution">
    <text evidence="2">The sequence shown here is derived from an EMBL/GenBank/DDBJ whole genome shotgun (WGS) entry which is preliminary data.</text>
</comment>
<dbReference type="InterPro" id="IPR029021">
    <property type="entry name" value="Prot-tyrosine_phosphatase-like"/>
</dbReference>
<gene>
    <name evidence="2" type="ORF">BZG36_00355</name>
</gene>
<protein>
    <recommendedName>
        <fullName evidence="1">Tyrosine specific protein phosphatases domain-containing protein</fullName>
    </recommendedName>
</protein>
<dbReference type="Proteomes" id="UP000242875">
    <property type="component" value="Unassembled WGS sequence"/>
</dbReference>
<keyword evidence="3" id="KW-1185">Reference proteome</keyword>
<dbReference type="Pfam" id="PF13350">
    <property type="entry name" value="Y_phosphatase3"/>
    <property type="match status" value="1"/>
</dbReference>
<evidence type="ECO:0000313" key="3">
    <source>
        <dbReference type="Proteomes" id="UP000242875"/>
    </source>
</evidence>
<evidence type="ECO:0000313" key="2">
    <source>
        <dbReference type="EMBL" id="OZJ06640.1"/>
    </source>
</evidence>
<dbReference type="InterPro" id="IPR026893">
    <property type="entry name" value="Tyr/Ser_Pase_IphP-type"/>
</dbReference>
<dbReference type="GO" id="GO:0004721">
    <property type="term" value="F:phosphoprotein phosphatase activity"/>
    <property type="evidence" value="ECO:0007669"/>
    <property type="project" value="InterPro"/>
</dbReference>
<dbReference type="PANTHER" id="PTHR42886:SF53">
    <property type="entry name" value="ALPHA_BETA-HYDROLASES SUPERFAMILY PROTEIN"/>
    <property type="match status" value="1"/>
</dbReference>
<dbReference type="SUPFAM" id="SSF53474">
    <property type="entry name" value="alpha/beta-Hydrolases"/>
    <property type="match status" value="1"/>
</dbReference>
<evidence type="ECO:0000259" key="1">
    <source>
        <dbReference type="PROSITE" id="PS50056"/>
    </source>
</evidence>
<dbReference type="Gene3D" id="3.90.190.10">
    <property type="entry name" value="Protein tyrosine phosphatase superfamily"/>
    <property type="match status" value="1"/>
</dbReference>
<reference evidence="2 3" key="1">
    <citation type="journal article" date="2017" name="Mycologia">
        <title>Bifiguratus adelaidae, gen. et sp. nov., a new member of Mucoromycotina in endophytic and soil-dwelling habitats.</title>
        <authorList>
            <person name="Torres-Cruz T.J."/>
            <person name="Billingsley Tobias T.L."/>
            <person name="Almatruk M."/>
            <person name="Hesse C."/>
            <person name="Kuske C.R."/>
            <person name="Desiro A."/>
            <person name="Benucci G.M."/>
            <person name="Bonito G."/>
            <person name="Stajich J.E."/>
            <person name="Dunlap C."/>
            <person name="Arnold A.E."/>
            <person name="Porras-Alfaro A."/>
        </authorList>
    </citation>
    <scope>NUCLEOTIDE SEQUENCE [LARGE SCALE GENOMIC DNA]</scope>
    <source>
        <strain evidence="2 3">AZ0501</strain>
    </source>
</reference>
<dbReference type="EMBL" id="MVBO01000002">
    <property type="protein sequence ID" value="OZJ06640.1"/>
    <property type="molecule type" value="Genomic_DNA"/>
</dbReference>
<organism evidence="2 3">
    <name type="scientific">Bifiguratus adelaidae</name>
    <dbReference type="NCBI Taxonomy" id="1938954"/>
    <lineage>
        <taxon>Eukaryota</taxon>
        <taxon>Fungi</taxon>
        <taxon>Fungi incertae sedis</taxon>
        <taxon>Mucoromycota</taxon>
        <taxon>Mucoromycotina</taxon>
        <taxon>Endogonomycetes</taxon>
        <taxon>Endogonales</taxon>
        <taxon>Endogonales incertae sedis</taxon>
        <taxon>Bifiguratus</taxon>
    </lineage>
</organism>
<proteinExistence type="predicted"/>
<dbReference type="InterPro" id="IPR029058">
    <property type="entry name" value="AB_hydrolase_fold"/>
</dbReference>
<dbReference type="InterPro" id="IPR000073">
    <property type="entry name" value="AB_hydrolase_1"/>
</dbReference>
<dbReference type="SUPFAM" id="SSF52799">
    <property type="entry name" value="(Phosphotyrosine protein) phosphatases II"/>
    <property type="match status" value="1"/>
</dbReference>
<name>A0A261Y7M4_9FUNG</name>
<dbReference type="InterPro" id="IPR016130">
    <property type="entry name" value="Tyr_Pase_AS"/>
</dbReference>
<dbReference type="InterPro" id="IPR000387">
    <property type="entry name" value="Tyr_Pase_dom"/>
</dbReference>
<dbReference type="PROSITE" id="PS50056">
    <property type="entry name" value="TYR_PHOSPHATASE_2"/>
    <property type="match status" value="1"/>
</dbReference>
<dbReference type="Gene3D" id="3.40.50.1820">
    <property type="entry name" value="alpha/beta hydrolase"/>
    <property type="match status" value="1"/>
</dbReference>
<dbReference type="PROSITE" id="PS00383">
    <property type="entry name" value="TYR_PHOSPHATASE_1"/>
    <property type="match status" value="1"/>
</dbReference>
<dbReference type="AlphaFoldDB" id="A0A261Y7M4"/>
<dbReference type="PANTHER" id="PTHR42886">
    <property type="entry name" value="RE40534P-RELATED"/>
    <property type="match status" value="1"/>
</dbReference>
<dbReference type="OrthoDB" id="9988524at2759"/>
<feature type="domain" description="Tyrosine specific protein phosphatases" evidence="1">
    <location>
        <begin position="401"/>
        <end position="432"/>
    </location>
</feature>